<dbReference type="EMBL" id="LASW01000041">
    <property type="protein sequence ID" value="KKB99216.1"/>
    <property type="molecule type" value="Genomic_DNA"/>
</dbReference>
<dbReference type="InterPro" id="IPR013149">
    <property type="entry name" value="ADH-like_C"/>
</dbReference>
<dbReference type="AlphaFoldDB" id="A0A0F5MX16"/>
<evidence type="ECO:0000313" key="4">
    <source>
        <dbReference type="EMBL" id="TXI54703.1"/>
    </source>
</evidence>
<reference evidence="5" key="1">
    <citation type="submission" date="2015-04" db="EMBL/GenBank/DDBJ databases">
        <title>Genome sequence of Mycobacterium arupense GUC1.</title>
        <authorList>
            <person name="Greninger A.L."/>
            <person name="Cunningham G."/>
            <person name="Chiu C.Y."/>
            <person name="Miller S."/>
        </authorList>
    </citation>
    <scope>NUCLEOTIDE SEQUENCE [LARGE SCALE GENOMIC DNA]</scope>
    <source>
        <strain evidence="5">GUC1</strain>
    </source>
</reference>
<comment type="caution">
    <text evidence="2">The sequence shown here is derived from an EMBL/GenBank/DDBJ whole genome shotgun (WGS) entry which is preliminary data.</text>
</comment>
<dbReference type="CDD" id="cd08241">
    <property type="entry name" value="QOR1"/>
    <property type="match status" value="1"/>
</dbReference>
<dbReference type="PANTHER" id="PTHR43677:SF4">
    <property type="entry name" value="QUINONE OXIDOREDUCTASE-LIKE PROTEIN 2"/>
    <property type="match status" value="1"/>
</dbReference>
<dbReference type="RefSeq" id="WP_046189610.1">
    <property type="nucleotide sequence ID" value="NZ_JACKUJ010000002.1"/>
</dbReference>
<dbReference type="PANTHER" id="PTHR43677">
    <property type="entry name" value="SHORT-CHAIN DEHYDROGENASE/REDUCTASE"/>
    <property type="match status" value="1"/>
</dbReference>
<dbReference type="EMBL" id="MVHH01000051">
    <property type="protein sequence ID" value="OQZ93643.1"/>
    <property type="molecule type" value="Genomic_DNA"/>
</dbReference>
<reference evidence="2" key="2">
    <citation type="submission" date="2015-04" db="EMBL/GenBank/DDBJ databases">
        <title>Genome sequence of Mycobacterium arupense strain GUC1.</title>
        <authorList>
            <person name="Greninger A.L."/>
            <person name="Cunningham G."/>
            <person name="Chiu C.Y."/>
            <person name="Miller S."/>
        </authorList>
    </citation>
    <scope>NUCLEOTIDE SEQUENCE</scope>
    <source>
        <strain evidence="2">GUC1</strain>
    </source>
</reference>
<dbReference type="InterPro" id="IPR013154">
    <property type="entry name" value="ADH-like_N"/>
</dbReference>
<protein>
    <submittedName>
        <fullName evidence="2 4">NADPH:quinone oxidoreductase</fullName>
    </submittedName>
</protein>
<evidence type="ECO:0000313" key="7">
    <source>
        <dbReference type="Proteomes" id="UP000321797"/>
    </source>
</evidence>
<dbReference type="SUPFAM" id="SSF51735">
    <property type="entry name" value="NAD(P)-binding Rossmann-fold domains"/>
    <property type="match status" value="1"/>
</dbReference>
<dbReference type="OrthoDB" id="4190732at2"/>
<dbReference type="InterPro" id="IPR011032">
    <property type="entry name" value="GroES-like_sf"/>
</dbReference>
<evidence type="ECO:0000313" key="5">
    <source>
        <dbReference type="Proteomes" id="UP000034416"/>
    </source>
</evidence>
<keyword evidence="6" id="KW-1185">Reference proteome</keyword>
<dbReference type="STRING" id="342002.BST15_17730"/>
<dbReference type="Pfam" id="PF00107">
    <property type="entry name" value="ADH_zinc_N"/>
    <property type="match status" value="1"/>
</dbReference>
<evidence type="ECO:0000313" key="2">
    <source>
        <dbReference type="EMBL" id="KKB99216.1"/>
    </source>
</evidence>
<dbReference type="SUPFAM" id="SSF50129">
    <property type="entry name" value="GroES-like"/>
    <property type="match status" value="1"/>
</dbReference>
<evidence type="ECO:0000259" key="1">
    <source>
        <dbReference type="SMART" id="SM00829"/>
    </source>
</evidence>
<dbReference type="SMART" id="SM00829">
    <property type="entry name" value="PKS_ER"/>
    <property type="match status" value="1"/>
</dbReference>
<reference evidence="4 7" key="4">
    <citation type="submission" date="2018-09" db="EMBL/GenBank/DDBJ databases">
        <title>Metagenome Assembled Genomes from an Advanced Water Purification Facility.</title>
        <authorList>
            <person name="Stamps B.W."/>
            <person name="Spear J.R."/>
        </authorList>
    </citation>
    <scope>NUCLEOTIDE SEQUENCE [LARGE SCALE GENOMIC DNA]</scope>
    <source>
        <strain evidence="4">Bin_29_2</strain>
    </source>
</reference>
<dbReference type="PATRIC" id="fig|342002.3.peg.3187"/>
<accession>A0A0F5MX16</accession>
<dbReference type="Pfam" id="PF08240">
    <property type="entry name" value="ADH_N"/>
    <property type="match status" value="1"/>
</dbReference>
<evidence type="ECO:0000313" key="6">
    <source>
        <dbReference type="Proteomes" id="UP000192327"/>
    </source>
</evidence>
<proteinExistence type="predicted"/>
<dbReference type="EMBL" id="SSGD01000081">
    <property type="protein sequence ID" value="TXI54703.1"/>
    <property type="molecule type" value="Genomic_DNA"/>
</dbReference>
<dbReference type="Gene3D" id="3.90.180.10">
    <property type="entry name" value="Medium-chain alcohol dehydrogenases, catalytic domain"/>
    <property type="match status" value="1"/>
</dbReference>
<dbReference type="Gene3D" id="3.40.50.720">
    <property type="entry name" value="NAD(P)-binding Rossmann-like Domain"/>
    <property type="match status" value="1"/>
</dbReference>
<dbReference type="Proteomes" id="UP000321797">
    <property type="component" value="Unassembled WGS sequence"/>
</dbReference>
<name>A0A0F5MX16_9MYCO</name>
<evidence type="ECO:0000313" key="3">
    <source>
        <dbReference type="EMBL" id="OQZ93643.1"/>
    </source>
</evidence>
<dbReference type="Proteomes" id="UP000192327">
    <property type="component" value="Unassembled WGS sequence"/>
</dbReference>
<sequence length="322" mass="33418">MRAIVCERYGPPEDLVLKELPDPTPGPGTIVVRVRAAAVNFPDVLLIDGKYQLKIPAPFTPGSELAGDVIAAGEGVPFTPGDRVVGTSFVGGFAEQALVPAAAVTPIPEGIDYAAAAGFGITYRTAYHALRSVARISEGDWVVVLGAAGGVGLAAVDLGVAMGAKVLAAAYSPEKLEVCRARGAAATVDYDREDLKTRIREITGDGAVAVLDPVGGSYAEPALRSLARGGRFVTLGYAAGAIPAIPLNLVMLKGITVQGMEIRTFATDHPAENERDLAELHAMFAGGKVSPYIGARFPLEETAAAVRYVADRKAVGKVIIDV</sequence>
<reference evidence="3 6" key="3">
    <citation type="submission" date="2016-12" db="EMBL/GenBank/DDBJ databases">
        <title>The new phylogeny of genus Mycobacterium.</title>
        <authorList>
            <person name="Tortoli E."/>
            <person name="Trovato A."/>
            <person name="Cirillo D.M."/>
        </authorList>
    </citation>
    <scope>NUCLEOTIDE SEQUENCE [LARGE SCALE GENOMIC DNA]</scope>
    <source>
        <strain evidence="3 6">DSM 44942</strain>
    </source>
</reference>
<organism evidence="2 5">
    <name type="scientific">Mycolicibacter arupensis</name>
    <dbReference type="NCBI Taxonomy" id="342002"/>
    <lineage>
        <taxon>Bacteria</taxon>
        <taxon>Bacillati</taxon>
        <taxon>Actinomycetota</taxon>
        <taxon>Actinomycetes</taxon>
        <taxon>Mycobacteriales</taxon>
        <taxon>Mycobacteriaceae</taxon>
        <taxon>Mycolicibacter</taxon>
    </lineage>
</organism>
<dbReference type="InterPro" id="IPR036291">
    <property type="entry name" value="NAD(P)-bd_dom_sf"/>
</dbReference>
<dbReference type="InterPro" id="IPR051397">
    <property type="entry name" value="Zn-ADH-like_protein"/>
</dbReference>
<feature type="domain" description="Enoyl reductase (ER)" evidence="1">
    <location>
        <begin position="10"/>
        <end position="320"/>
    </location>
</feature>
<gene>
    <name evidence="3" type="ORF">BST15_17730</name>
    <name evidence="4" type="ORF">E6Q54_14005</name>
    <name evidence="2" type="ORF">WR43_10915</name>
</gene>
<dbReference type="InterPro" id="IPR020843">
    <property type="entry name" value="ER"/>
</dbReference>
<dbReference type="GO" id="GO:0016491">
    <property type="term" value="F:oxidoreductase activity"/>
    <property type="evidence" value="ECO:0007669"/>
    <property type="project" value="InterPro"/>
</dbReference>
<dbReference type="Proteomes" id="UP000034416">
    <property type="component" value="Unassembled WGS sequence"/>
</dbReference>